<dbReference type="InterPro" id="IPR000836">
    <property type="entry name" value="PRTase_dom"/>
</dbReference>
<reference evidence="1" key="1">
    <citation type="submission" date="2017-02" db="EMBL/GenBank/DDBJ databases">
        <authorList>
            <person name="Regsiter A."/>
            <person name="William W."/>
        </authorList>
    </citation>
    <scope>NUCLEOTIDE SEQUENCE</scope>
    <source>
        <strain evidence="1">Bib</strain>
    </source>
</reference>
<dbReference type="AlphaFoldDB" id="A0A3P3XFQ6"/>
<dbReference type="Gene3D" id="3.40.50.2020">
    <property type="match status" value="1"/>
</dbReference>
<proteinExistence type="predicted"/>
<name>A0A3P3XFQ6_9SPIR</name>
<protein>
    <submittedName>
        <fullName evidence="1">Uncharacterized protein</fullName>
    </submittedName>
</protein>
<dbReference type="SUPFAM" id="SSF53271">
    <property type="entry name" value="PRTase-like"/>
    <property type="match status" value="1"/>
</dbReference>
<organism evidence="1">
    <name type="scientific">uncultured spirochete</name>
    <dbReference type="NCBI Taxonomy" id="156406"/>
    <lineage>
        <taxon>Bacteria</taxon>
        <taxon>Pseudomonadati</taxon>
        <taxon>Spirochaetota</taxon>
        <taxon>Spirochaetia</taxon>
        <taxon>Spirochaetales</taxon>
        <taxon>environmental samples</taxon>
    </lineage>
</organism>
<gene>
    <name evidence="1" type="ORF">SPIROBIBN47_130022</name>
</gene>
<dbReference type="EMBL" id="FWDM01000005">
    <property type="protein sequence ID" value="SLM10236.1"/>
    <property type="molecule type" value="Genomic_DNA"/>
</dbReference>
<dbReference type="InterPro" id="IPR029057">
    <property type="entry name" value="PRTase-like"/>
</dbReference>
<accession>A0A3P3XFQ6</accession>
<dbReference type="CDD" id="cd06223">
    <property type="entry name" value="PRTases_typeI"/>
    <property type="match status" value="1"/>
</dbReference>
<sequence>MPSLSTFMQILKWADWDSPPEQMNCAMPFGEILQTIAQLLPVLDAAPERMDTISPDQAKDLLDSAIRLYILAPSIVNVLLNYKICVEHGLPLHPTVYYELKEARKYRISHSLGEIQRANELFWKSIDVARACCRLDQRACQDLANFASELPFSVKSFIYTAVQDTYTWIGSQPSLLLALADKIRTSYTPHLVVAAAHGSIMPALVLAELLQVPLYFVRFSMFKRHDEEPIVSLSDQAWLFDFRDKEVILYDEDVAGGRTLESFLKRLSPLFRQSKTACSIRHAGSSIQPDFFGKIWWE</sequence>
<evidence type="ECO:0000313" key="1">
    <source>
        <dbReference type="EMBL" id="SLM10236.1"/>
    </source>
</evidence>